<feature type="region of interest" description="Disordered" evidence="8">
    <location>
        <begin position="1"/>
        <end position="144"/>
    </location>
</feature>
<protein>
    <submittedName>
        <fullName evidence="10">ABC transporter permease subunit</fullName>
    </submittedName>
</protein>
<evidence type="ECO:0000256" key="7">
    <source>
        <dbReference type="RuleBase" id="RU363032"/>
    </source>
</evidence>
<keyword evidence="4 7" id="KW-0812">Transmembrane</keyword>
<dbReference type="Pfam" id="PF00528">
    <property type="entry name" value="BPD_transp_1"/>
    <property type="match status" value="2"/>
</dbReference>
<keyword evidence="6 7" id="KW-0472">Membrane</keyword>
<reference evidence="10" key="1">
    <citation type="submission" date="2022-08" db="EMBL/GenBank/DDBJ databases">
        <title>Streptomyces changanensis sp. nov., an actinomycete isolated from soil.</title>
        <authorList>
            <person name="Wu H."/>
            <person name="Han L."/>
        </authorList>
    </citation>
    <scope>NUCLEOTIDE SEQUENCE</scope>
    <source>
        <strain evidence="10">HL-66</strain>
    </source>
</reference>
<evidence type="ECO:0000256" key="4">
    <source>
        <dbReference type="ARBA" id="ARBA00022692"/>
    </source>
</evidence>
<feature type="compositionally biased region" description="Pro residues" evidence="8">
    <location>
        <begin position="9"/>
        <end position="18"/>
    </location>
</feature>
<feature type="transmembrane region" description="Helical" evidence="7">
    <location>
        <begin position="481"/>
        <end position="499"/>
    </location>
</feature>
<feature type="compositionally biased region" description="Low complexity" evidence="8">
    <location>
        <begin position="65"/>
        <end position="84"/>
    </location>
</feature>
<feature type="transmembrane region" description="Helical" evidence="7">
    <location>
        <begin position="279"/>
        <end position="303"/>
    </location>
</feature>
<dbReference type="PANTHER" id="PTHR47737:SF1">
    <property type="entry name" value="GLYCINE BETAINE_PROLINE BETAINE TRANSPORT SYSTEM PERMEASE PROTEIN PROW"/>
    <property type="match status" value="1"/>
</dbReference>
<keyword evidence="3" id="KW-1003">Cell membrane</keyword>
<evidence type="ECO:0000256" key="6">
    <source>
        <dbReference type="ARBA" id="ARBA00023136"/>
    </source>
</evidence>
<feature type="transmembrane region" description="Helical" evidence="7">
    <location>
        <begin position="256"/>
        <end position="273"/>
    </location>
</feature>
<comment type="similarity">
    <text evidence="7">Belongs to the binding-protein-dependent transport system permease family.</text>
</comment>
<feature type="transmembrane region" description="Helical" evidence="7">
    <location>
        <begin position="649"/>
        <end position="673"/>
    </location>
</feature>
<feature type="transmembrane region" description="Helical" evidence="7">
    <location>
        <begin position="608"/>
        <end position="629"/>
    </location>
</feature>
<evidence type="ECO:0000259" key="9">
    <source>
        <dbReference type="PROSITE" id="PS50928"/>
    </source>
</evidence>
<feature type="transmembrane region" description="Helical" evidence="7">
    <location>
        <begin position="434"/>
        <end position="451"/>
    </location>
</feature>
<feature type="transmembrane region" description="Helical" evidence="7">
    <location>
        <begin position="153"/>
        <end position="176"/>
    </location>
</feature>
<feature type="transmembrane region" description="Helical" evidence="7">
    <location>
        <begin position="558"/>
        <end position="574"/>
    </location>
</feature>
<sequence>MTPTKAPNHNPPNKPPLPHGTSPADRPDGTAPPASPGAVTRAPDAVTGHGRDAKASGAVRADSCVPGVSPSGTGGPATAATGSSDAVAGHGRDAGASGAEAAAPGAAGGFSDATPADGRDGKAAGGCGTSAPPSDATPAEGRDAGASGAVRRWGVLGGLVVVLGVLGAWLLGGGAWPAGLTVDLSTPLDAANTWVLDNRDTHPVFLYFLLHLSNTATDAVDAVYQLLAAMGWPGVLAAAVLFAWRAAGFDRRGARVAATALGAFAVCGLLGMWDATLLTIALMVVAVALAALLGVVIGLAAGLSDRVDRLLRPVLDTMQVLPAFAYLLPFVLVFGTGTPAALFCTVIYAAPPMARLTALGLRSADPGVLEASVSLGAGRRQRLWTARLPLARRQMLLGLNQTIMMALSMVVIAALVGAGGLGEEVYSALSTVDVGKALAAGVPIVLIAIWLDRTTAAAGDRLGAADSAPDGRAGPLHGRSAWALAAAGTLTATLVGLALGTRWPRGWTYDISAPVNRAQDWVVDHFSSGVPVVGGTEVWSETFTVWLLNPLRDALQGLPWWALLLVVAVLARLVGTWRTALTATVALAATGVLGVWTQSLDTLSQVVAALAVTLVLGVLVGVACARLGWVERWLRPVLDTLQTLPQFVYLIPVVALFGVSRAAAIIAAVVYALPAVIRITTQGIREVDPAAMEAARSMGASPRQQLFQVQLPLARPALQLAVNQGVVLVLAVVVVGGLVGGGALGYDVVKGLSRGEMGVGVTAGLAIVCLGLVLDRLTQPTARTPKH</sequence>
<keyword evidence="5 7" id="KW-1133">Transmembrane helix</keyword>
<feature type="compositionally biased region" description="Low complexity" evidence="8">
    <location>
        <begin position="94"/>
        <end position="105"/>
    </location>
</feature>
<evidence type="ECO:0000313" key="10">
    <source>
        <dbReference type="EMBL" id="UUS32608.1"/>
    </source>
</evidence>
<feature type="domain" description="ABC transmembrane type-1" evidence="9">
    <location>
        <begin position="276"/>
        <end position="455"/>
    </location>
</feature>
<name>A0ABY5N9A2_9ACTN</name>
<evidence type="ECO:0000256" key="3">
    <source>
        <dbReference type="ARBA" id="ARBA00022475"/>
    </source>
</evidence>
<feature type="transmembrane region" description="Helical" evidence="7">
    <location>
        <begin position="222"/>
        <end position="244"/>
    </location>
</feature>
<dbReference type="Gene3D" id="1.10.3720.10">
    <property type="entry name" value="MetI-like"/>
    <property type="match status" value="2"/>
</dbReference>
<dbReference type="InterPro" id="IPR000515">
    <property type="entry name" value="MetI-like"/>
</dbReference>
<evidence type="ECO:0000256" key="1">
    <source>
        <dbReference type="ARBA" id="ARBA00004141"/>
    </source>
</evidence>
<feature type="transmembrane region" description="Helical" evidence="7">
    <location>
        <begin position="403"/>
        <end position="422"/>
    </location>
</feature>
<dbReference type="EMBL" id="CP102332">
    <property type="protein sequence ID" value="UUS32608.1"/>
    <property type="molecule type" value="Genomic_DNA"/>
</dbReference>
<keyword evidence="2 7" id="KW-0813">Transport</keyword>
<dbReference type="RefSeq" id="WP_079047142.1">
    <property type="nucleotide sequence ID" value="NZ_CP102332.1"/>
</dbReference>
<feature type="transmembrane region" description="Helical" evidence="7">
    <location>
        <begin position="580"/>
        <end position="596"/>
    </location>
</feature>
<gene>
    <name evidence="10" type="ORF">NRO40_18510</name>
</gene>
<evidence type="ECO:0000313" key="11">
    <source>
        <dbReference type="Proteomes" id="UP001060150"/>
    </source>
</evidence>
<keyword evidence="11" id="KW-1185">Reference proteome</keyword>
<dbReference type="InterPro" id="IPR035906">
    <property type="entry name" value="MetI-like_sf"/>
</dbReference>
<feature type="transmembrane region" description="Helical" evidence="7">
    <location>
        <begin position="324"/>
        <end position="350"/>
    </location>
</feature>
<dbReference type="PANTHER" id="PTHR47737">
    <property type="entry name" value="GLYCINE BETAINE/PROLINE BETAINE TRANSPORT SYSTEM PERMEASE PROTEIN PROW"/>
    <property type="match status" value="1"/>
</dbReference>
<dbReference type="CDD" id="cd06261">
    <property type="entry name" value="TM_PBP2"/>
    <property type="match status" value="2"/>
</dbReference>
<evidence type="ECO:0000256" key="2">
    <source>
        <dbReference type="ARBA" id="ARBA00022448"/>
    </source>
</evidence>
<feature type="domain" description="ABC transmembrane type-1" evidence="9">
    <location>
        <begin position="599"/>
        <end position="778"/>
    </location>
</feature>
<evidence type="ECO:0000256" key="8">
    <source>
        <dbReference type="SAM" id="MobiDB-lite"/>
    </source>
</evidence>
<dbReference type="Proteomes" id="UP001060150">
    <property type="component" value="Chromosome"/>
</dbReference>
<proteinExistence type="inferred from homology"/>
<organism evidence="10 11">
    <name type="scientific">Streptomyces changanensis</name>
    <dbReference type="NCBI Taxonomy" id="2964669"/>
    <lineage>
        <taxon>Bacteria</taxon>
        <taxon>Bacillati</taxon>
        <taxon>Actinomycetota</taxon>
        <taxon>Actinomycetes</taxon>
        <taxon>Kitasatosporales</taxon>
        <taxon>Streptomycetaceae</taxon>
        <taxon>Streptomyces</taxon>
    </lineage>
</organism>
<evidence type="ECO:0000256" key="5">
    <source>
        <dbReference type="ARBA" id="ARBA00022989"/>
    </source>
</evidence>
<comment type="subcellular location">
    <subcellularLocation>
        <location evidence="7">Cell membrane</location>
        <topology evidence="7">Multi-pass membrane protein</topology>
    </subcellularLocation>
    <subcellularLocation>
        <location evidence="1">Membrane</location>
        <topology evidence="1">Multi-pass membrane protein</topology>
    </subcellularLocation>
</comment>
<dbReference type="SUPFAM" id="SSF161098">
    <property type="entry name" value="MetI-like"/>
    <property type="match status" value="2"/>
</dbReference>
<feature type="transmembrane region" description="Helical" evidence="7">
    <location>
        <begin position="725"/>
        <end position="746"/>
    </location>
</feature>
<feature type="transmembrane region" description="Helical" evidence="7">
    <location>
        <begin position="758"/>
        <end position="777"/>
    </location>
</feature>
<accession>A0ABY5N9A2</accession>
<dbReference type="PROSITE" id="PS50928">
    <property type="entry name" value="ABC_TM1"/>
    <property type="match status" value="2"/>
</dbReference>